<dbReference type="GO" id="GO:0005929">
    <property type="term" value="C:cilium"/>
    <property type="evidence" value="ECO:0007669"/>
    <property type="project" value="TreeGrafter"/>
</dbReference>
<reference evidence="1" key="2">
    <citation type="submission" date="2014-07" db="EMBL/GenBank/DDBJ databases">
        <authorList>
            <person name="Hull J."/>
        </authorList>
    </citation>
    <scope>NUCLEOTIDE SEQUENCE</scope>
</reference>
<organism evidence="1">
    <name type="scientific">Lygus hesperus</name>
    <name type="common">Western plant bug</name>
    <dbReference type="NCBI Taxonomy" id="30085"/>
    <lineage>
        <taxon>Eukaryota</taxon>
        <taxon>Metazoa</taxon>
        <taxon>Ecdysozoa</taxon>
        <taxon>Arthropoda</taxon>
        <taxon>Hexapoda</taxon>
        <taxon>Insecta</taxon>
        <taxon>Pterygota</taxon>
        <taxon>Neoptera</taxon>
        <taxon>Paraneoptera</taxon>
        <taxon>Hemiptera</taxon>
        <taxon>Heteroptera</taxon>
        <taxon>Panheteroptera</taxon>
        <taxon>Cimicomorpha</taxon>
        <taxon>Miridae</taxon>
        <taxon>Mirini</taxon>
        <taxon>Lygus</taxon>
    </lineage>
</organism>
<dbReference type="AlphaFoldDB" id="A0A0A9XT04"/>
<reference evidence="1" key="1">
    <citation type="journal article" date="2014" name="PLoS ONE">
        <title>Transcriptome-Based Identification of ABC Transporters in the Western Tarnished Plant Bug Lygus hesperus.</title>
        <authorList>
            <person name="Hull J.J."/>
            <person name="Chaney K."/>
            <person name="Geib S.M."/>
            <person name="Fabrick J.A."/>
            <person name="Brent C.S."/>
            <person name="Walsh D."/>
            <person name="Lavine L.C."/>
        </authorList>
    </citation>
    <scope>NUCLEOTIDE SEQUENCE</scope>
</reference>
<feature type="non-terminal residue" evidence="1">
    <location>
        <position position="131"/>
    </location>
</feature>
<sequence>EIFEKNILPVKLTNPLGSKSSFKWKLAPSSSFGVVPAFGIVPARSSLMCSVFFNLRSGNQLGCVLILQVEDGLGSHFPVNFIPSSKFTLTLFSPKISCPNISLGIRFTKKIIIYNHGRRPAYFSVDDLELP</sequence>
<feature type="non-terminal residue" evidence="1">
    <location>
        <position position="1"/>
    </location>
</feature>
<protein>
    <submittedName>
        <fullName evidence="1">Putative potassium transport system protein kup</fullName>
    </submittedName>
</protein>
<dbReference type="PANTHER" id="PTHR45912:SF3">
    <property type="entry name" value="CILIA- AND FLAGELLA-ASSOCIATED PROTEIN 47"/>
    <property type="match status" value="1"/>
</dbReference>
<dbReference type="EMBL" id="GBHO01023374">
    <property type="protein sequence ID" value="JAG20230.1"/>
    <property type="molecule type" value="Transcribed_RNA"/>
</dbReference>
<accession>A0A0A9XT04</accession>
<gene>
    <name evidence="1" type="primary">kup_0</name>
    <name evidence="1" type="ORF">CM83_105500</name>
</gene>
<dbReference type="GO" id="GO:0060271">
    <property type="term" value="P:cilium assembly"/>
    <property type="evidence" value="ECO:0007669"/>
    <property type="project" value="TreeGrafter"/>
</dbReference>
<name>A0A0A9XT04_LYGHE</name>
<evidence type="ECO:0000313" key="1">
    <source>
        <dbReference type="EMBL" id="JAG20230.1"/>
    </source>
</evidence>
<proteinExistence type="predicted"/>
<dbReference type="PANTHER" id="PTHR45912">
    <property type="entry name" value="CILIA- AND FLAGELLA-ASSOCIATED PROTEIN 47"/>
    <property type="match status" value="1"/>
</dbReference>